<evidence type="ECO:0000313" key="4">
    <source>
        <dbReference type="EMBL" id="RCU56488.1"/>
    </source>
</evidence>
<organism evidence="4 5">
    <name type="scientific">Oceanihabitans sediminis</name>
    <dbReference type="NCBI Taxonomy" id="1812012"/>
    <lineage>
        <taxon>Bacteria</taxon>
        <taxon>Pseudomonadati</taxon>
        <taxon>Bacteroidota</taxon>
        <taxon>Flavobacteriia</taxon>
        <taxon>Flavobacteriales</taxon>
        <taxon>Flavobacteriaceae</taxon>
        <taxon>Oceanihabitans</taxon>
    </lineage>
</organism>
<dbReference type="PANTHER" id="PTHR24273:SF32">
    <property type="entry name" value="HYALIN"/>
    <property type="match status" value="1"/>
</dbReference>
<accession>A0A368P1S8</accession>
<dbReference type="OrthoDB" id="9805017at2"/>
<evidence type="ECO:0000256" key="1">
    <source>
        <dbReference type="ARBA" id="ARBA00022737"/>
    </source>
</evidence>
<evidence type="ECO:0000313" key="5">
    <source>
        <dbReference type="Proteomes" id="UP000252249"/>
    </source>
</evidence>
<keyword evidence="5" id="KW-1185">Reference proteome</keyword>
<dbReference type="AlphaFoldDB" id="A0A368P1S8"/>
<keyword evidence="2" id="KW-0732">Signal</keyword>
<keyword evidence="1" id="KW-0677">Repeat</keyword>
<dbReference type="EMBL" id="QPIG01000006">
    <property type="protein sequence ID" value="RCU56488.1"/>
    <property type="molecule type" value="Genomic_DNA"/>
</dbReference>
<name>A0A368P1S8_9FLAO</name>
<dbReference type="PANTHER" id="PTHR24273">
    <property type="entry name" value="FI04643P-RELATED"/>
    <property type="match status" value="1"/>
</dbReference>
<feature type="signal peptide" evidence="2">
    <location>
        <begin position="1"/>
        <end position="23"/>
    </location>
</feature>
<dbReference type="InterPro" id="IPR003410">
    <property type="entry name" value="HYR_dom"/>
</dbReference>
<feature type="chain" id="PRO_5016835781" evidence="2">
    <location>
        <begin position="24"/>
        <end position="280"/>
    </location>
</feature>
<dbReference type="PROSITE" id="PS50825">
    <property type="entry name" value="HYR"/>
    <property type="match status" value="1"/>
</dbReference>
<dbReference type="Pfam" id="PF02494">
    <property type="entry name" value="HYR"/>
    <property type="match status" value="2"/>
</dbReference>
<reference evidence="4 5" key="1">
    <citation type="submission" date="2018-07" db="EMBL/GenBank/DDBJ databases">
        <title>Oceanihabitans testaceum sp. nov., isolated from marine sediment.</title>
        <authorList>
            <person name="Li C.-M."/>
        </authorList>
    </citation>
    <scope>NUCLEOTIDE SEQUENCE [LARGE SCALE GENOMIC DNA]</scope>
    <source>
        <strain evidence="4 5">S9-10</strain>
    </source>
</reference>
<feature type="non-terminal residue" evidence="4">
    <location>
        <position position="280"/>
    </location>
</feature>
<protein>
    <submittedName>
        <fullName evidence="4">HYR domain-containing protein</fullName>
    </submittedName>
</protein>
<proteinExistence type="predicted"/>
<dbReference type="RefSeq" id="WP_114436865.1">
    <property type="nucleotide sequence ID" value="NZ_QPIG01000006.1"/>
</dbReference>
<gene>
    <name evidence="4" type="ORF">DU428_13010</name>
</gene>
<evidence type="ECO:0000256" key="2">
    <source>
        <dbReference type="SAM" id="SignalP"/>
    </source>
</evidence>
<sequence>MIKKSTFVSLLITSLIFSFSGLSKPININESSSVHKENPFFFNSPLENYVSFRPGYDIDKEDTSFLRGVENCPSDIIQNTISGFCSTIVTWFPPTSSTLGAGMTPIEGPPPGSIFPIGTTTIKYEERWLVGGATTIPPTICEFTVTILETEDPTITCIGDQTKSADNGQCYYTVSGAEFDPITNDNCGIASVTNNINSGSTLNGEQIPNGTTINWTVVDTSGNTATCSFTVTVEDNEDPTASNPAPINVQCAGDVPTPDVTVVTDETDNCSGTITVAHVS</sequence>
<comment type="caution">
    <text evidence="4">The sequence shown here is derived from an EMBL/GenBank/DDBJ whole genome shotgun (WGS) entry which is preliminary data.</text>
</comment>
<evidence type="ECO:0000259" key="3">
    <source>
        <dbReference type="PROSITE" id="PS50825"/>
    </source>
</evidence>
<feature type="domain" description="HYR" evidence="3">
    <location>
        <begin position="148"/>
        <end position="235"/>
    </location>
</feature>
<dbReference type="Proteomes" id="UP000252249">
    <property type="component" value="Unassembled WGS sequence"/>
</dbReference>